<keyword evidence="2" id="KW-1003">Cell membrane</keyword>
<proteinExistence type="predicted"/>
<evidence type="ECO:0000313" key="8">
    <source>
        <dbReference type="EMBL" id="OKL48868.1"/>
    </source>
</evidence>
<dbReference type="PANTHER" id="PTHR33406:SF13">
    <property type="entry name" value="MEMBRANE PROTEIN YDFJ"/>
    <property type="match status" value="1"/>
</dbReference>
<dbReference type="AlphaFoldDB" id="A0A1Q5PMT2"/>
<feature type="transmembrane region" description="Helical" evidence="6">
    <location>
        <begin position="578"/>
        <end position="596"/>
    </location>
</feature>
<evidence type="ECO:0000313" key="9">
    <source>
        <dbReference type="Proteomes" id="UP000186785"/>
    </source>
</evidence>
<keyword evidence="3 6" id="KW-0812">Transmembrane</keyword>
<feature type="transmembrane region" description="Helical" evidence="6">
    <location>
        <begin position="222"/>
        <end position="239"/>
    </location>
</feature>
<dbReference type="InterPro" id="IPR004869">
    <property type="entry name" value="MMPL_dom"/>
</dbReference>
<organism evidence="8 9">
    <name type="scientific">Boudabousia liubingyangii</name>
    <dbReference type="NCBI Taxonomy" id="1921764"/>
    <lineage>
        <taxon>Bacteria</taxon>
        <taxon>Bacillati</taxon>
        <taxon>Actinomycetota</taxon>
        <taxon>Actinomycetes</taxon>
        <taxon>Actinomycetales</taxon>
        <taxon>Actinomycetaceae</taxon>
        <taxon>Boudabousia</taxon>
    </lineage>
</organism>
<feature type="transmembrane region" description="Helical" evidence="6">
    <location>
        <begin position="405"/>
        <end position="425"/>
    </location>
</feature>
<dbReference type="RefSeq" id="WP_073708855.1">
    <property type="nucleotide sequence ID" value="NZ_MQSV01000002.1"/>
</dbReference>
<dbReference type="GO" id="GO:0005886">
    <property type="term" value="C:plasma membrane"/>
    <property type="evidence" value="ECO:0007669"/>
    <property type="project" value="UniProtKB-SubCell"/>
</dbReference>
<reference evidence="8 9" key="1">
    <citation type="submission" date="2016-11" db="EMBL/GenBank/DDBJ databases">
        <title>Actinomyces gypaetusis sp. nov. isolated from the vulture Gypaetus barbatus in Qinghai Tibet Plateau China.</title>
        <authorList>
            <person name="Meng X."/>
        </authorList>
    </citation>
    <scope>NUCLEOTIDE SEQUENCE [LARGE SCALE GENOMIC DNA]</scope>
    <source>
        <strain evidence="8 9">VUL4_2</strain>
    </source>
</reference>
<keyword evidence="5 6" id="KW-0472">Membrane</keyword>
<feature type="domain" description="Membrane transport protein MMPL" evidence="7">
    <location>
        <begin position="431"/>
        <end position="722"/>
    </location>
</feature>
<feature type="transmembrane region" description="Helical" evidence="6">
    <location>
        <begin position="245"/>
        <end position="266"/>
    </location>
</feature>
<feature type="transmembrane region" description="Helical" evidence="6">
    <location>
        <begin position="602"/>
        <end position="625"/>
    </location>
</feature>
<keyword evidence="9" id="KW-1185">Reference proteome</keyword>
<feature type="transmembrane region" description="Helical" evidence="6">
    <location>
        <begin position="195"/>
        <end position="215"/>
    </location>
</feature>
<dbReference type="PANTHER" id="PTHR33406">
    <property type="entry name" value="MEMBRANE PROTEIN MJ1562-RELATED"/>
    <property type="match status" value="1"/>
</dbReference>
<evidence type="ECO:0000256" key="2">
    <source>
        <dbReference type="ARBA" id="ARBA00022475"/>
    </source>
</evidence>
<dbReference type="OrthoDB" id="7051771at2"/>
<feature type="transmembrane region" description="Helical" evidence="6">
    <location>
        <begin position="309"/>
        <end position="327"/>
    </location>
</feature>
<evidence type="ECO:0000256" key="4">
    <source>
        <dbReference type="ARBA" id="ARBA00022989"/>
    </source>
</evidence>
<evidence type="ECO:0000256" key="1">
    <source>
        <dbReference type="ARBA" id="ARBA00004651"/>
    </source>
</evidence>
<feature type="transmembrane region" description="Helical" evidence="6">
    <location>
        <begin position="333"/>
        <end position="359"/>
    </location>
</feature>
<dbReference type="InterPro" id="IPR050545">
    <property type="entry name" value="Mycobact_MmpL"/>
</dbReference>
<feature type="transmembrane region" description="Helical" evidence="6">
    <location>
        <begin position="549"/>
        <end position="566"/>
    </location>
</feature>
<comment type="caution">
    <text evidence="8">The sequence shown here is derived from an EMBL/GenBank/DDBJ whole genome shotgun (WGS) entry which is preliminary data.</text>
</comment>
<evidence type="ECO:0000256" key="3">
    <source>
        <dbReference type="ARBA" id="ARBA00022692"/>
    </source>
</evidence>
<evidence type="ECO:0000256" key="5">
    <source>
        <dbReference type="ARBA" id="ARBA00023136"/>
    </source>
</evidence>
<accession>A0A1Q5PMT2</accession>
<dbReference type="STRING" id="1921764.BSR28_02735"/>
<keyword evidence="4 6" id="KW-1133">Transmembrane helix</keyword>
<dbReference type="Proteomes" id="UP000186785">
    <property type="component" value="Unassembled WGS sequence"/>
</dbReference>
<name>A0A1Q5PMT2_9ACTO</name>
<comment type="subcellular location">
    <subcellularLocation>
        <location evidence="1">Cell membrane</location>
        <topology evidence="1">Multi-pass membrane protein</topology>
    </subcellularLocation>
</comment>
<feature type="transmembrane region" description="Helical" evidence="6">
    <location>
        <begin position="660"/>
        <end position="680"/>
    </location>
</feature>
<dbReference type="EMBL" id="MQSV01000002">
    <property type="protein sequence ID" value="OKL48868.1"/>
    <property type="molecule type" value="Genomic_DNA"/>
</dbReference>
<evidence type="ECO:0000256" key="6">
    <source>
        <dbReference type="SAM" id="Phobius"/>
    </source>
</evidence>
<dbReference type="Gene3D" id="1.20.1640.10">
    <property type="entry name" value="Multidrug efflux transporter AcrB transmembrane domain"/>
    <property type="match status" value="2"/>
</dbReference>
<sequence>MFHYLSTRVIRHPMRFLAAWIVLLAASLFAIFGGYGTDGLFDRLTSKITPTQGTQSAKFVVLINEDSENEQLILLFSGIAIPQDLPQIQPKVTQAAEEIQKIPGVKQITNPLENLKDPRNQALLAKNQEGFALLVVVSGATGNETLASLHKVEDYAQQWVKDQKLPNLKVNSLSEKLIGEEINDLSREDLAKGELISLPVALLLLVVIFGGLIAAGLPLAGAVAAIVVSLAGVWTITFLMDVNSFVINIITIIGLALSIDYGLLIVSRFREEILRQTQPLDEKRLPRRPRQPNVAKAVQVTIQTAGRTVFYSAVTIAAAISGLFVFPNAVFKMIGYGGVLATLIAVAAALTLVPALILLSARYLIRPGILSRIPGLRKLSQGVGDQSDDHGIFSKLAKDIQKRPIITTLIITGILIVMSVPVGQLKVRTDMHDYLPQESQQKVAYEQVQTQYPALATAQIQALYPAKSGNVEALKEKLESYPGVTLVTAQPVSENPDYLKLDIHMGEQDPLSDQVLSDVRQIRTEYPEMVVGGPAAVQEDLNQSLKDHALAASGIVIGAVFILLFAMTGSLIVPLKALILNCFSLVASLGATTWLFQGGHLGLPQVVGLETFIVACVLAFGFGLSMDYEVFLVARIKEYWDQTEDNDRAVQIGLQRSGRIVTSAAVIIVAVFFGFVAGELVPIKEIGIALALTVITDATLVRMLLVPATMTIMGRWNWWAPKPLRKLHEKIEIKH</sequence>
<dbReference type="Pfam" id="PF03176">
    <property type="entry name" value="MMPL"/>
    <property type="match status" value="2"/>
</dbReference>
<gene>
    <name evidence="8" type="ORF">BSR29_03160</name>
</gene>
<evidence type="ECO:0000259" key="7">
    <source>
        <dbReference type="Pfam" id="PF03176"/>
    </source>
</evidence>
<protein>
    <recommendedName>
        <fullName evidence="7">Membrane transport protein MMPL domain-containing protein</fullName>
    </recommendedName>
</protein>
<dbReference type="SUPFAM" id="SSF82866">
    <property type="entry name" value="Multidrug efflux transporter AcrB transmembrane domain"/>
    <property type="match status" value="2"/>
</dbReference>
<feature type="domain" description="Membrane transport protein MMPL" evidence="7">
    <location>
        <begin position="90"/>
        <end position="366"/>
    </location>
</feature>
<feature type="transmembrane region" description="Helical" evidence="6">
    <location>
        <begin position="686"/>
        <end position="705"/>
    </location>
</feature>